<dbReference type="Proteomes" id="UP000239757">
    <property type="component" value="Unassembled WGS sequence"/>
</dbReference>
<protein>
    <recommendedName>
        <fullName evidence="1">Dynamin stalk domain-containing protein</fullName>
    </recommendedName>
</protein>
<dbReference type="InterPro" id="IPR027417">
    <property type="entry name" value="P-loop_NTPase"/>
</dbReference>
<dbReference type="GO" id="GO:0005737">
    <property type="term" value="C:cytoplasm"/>
    <property type="evidence" value="ECO:0007669"/>
    <property type="project" value="TreeGrafter"/>
</dbReference>
<reference evidence="2 3" key="1">
    <citation type="submission" date="2015-01" db="EMBL/GenBank/DDBJ databases">
        <title>Genome of allotetraploid Gossypium barbadense reveals genomic plasticity and fiber elongation in cotton evolution.</title>
        <authorList>
            <person name="Chen X."/>
            <person name="Liu X."/>
            <person name="Zhao B."/>
            <person name="Zheng H."/>
            <person name="Hu Y."/>
            <person name="Lu G."/>
            <person name="Yang C."/>
            <person name="Chen J."/>
            <person name="Shan C."/>
            <person name="Zhang L."/>
            <person name="Zhou Y."/>
            <person name="Wang L."/>
            <person name="Guo W."/>
            <person name="Bai Y."/>
            <person name="Ruan J."/>
            <person name="Shangguan X."/>
            <person name="Mao Y."/>
            <person name="Jiang J."/>
            <person name="Zhu Y."/>
            <person name="Lei J."/>
            <person name="Kang H."/>
            <person name="Chen S."/>
            <person name="He X."/>
            <person name="Wang R."/>
            <person name="Wang Y."/>
            <person name="Chen J."/>
            <person name="Wang L."/>
            <person name="Yu S."/>
            <person name="Wang B."/>
            <person name="Wei J."/>
            <person name="Song S."/>
            <person name="Lu X."/>
            <person name="Gao Z."/>
            <person name="Gu W."/>
            <person name="Deng X."/>
            <person name="Ma D."/>
            <person name="Wang S."/>
            <person name="Liang W."/>
            <person name="Fang L."/>
            <person name="Cai C."/>
            <person name="Zhu X."/>
            <person name="Zhou B."/>
            <person name="Zhang Y."/>
            <person name="Chen Z."/>
            <person name="Xu S."/>
            <person name="Zhu R."/>
            <person name="Wang S."/>
            <person name="Zhang T."/>
            <person name="Zhao G."/>
        </authorList>
    </citation>
    <scope>NUCLEOTIDE SEQUENCE [LARGE SCALE GENOMIC DNA]</scope>
    <source>
        <strain evidence="3">cv. Xinhai21</strain>
        <tissue evidence="2">Leaf</tissue>
    </source>
</reference>
<evidence type="ECO:0000313" key="2">
    <source>
        <dbReference type="EMBL" id="PPS14993.1"/>
    </source>
</evidence>
<feature type="domain" description="Dynamin stalk" evidence="1">
    <location>
        <begin position="2"/>
        <end position="119"/>
    </location>
</feature>
<proteinExistence type="predicted"/>
<dbReference type="InterPro" id="IPR000375">
    <property type="entry name" value="Dynamin_stalk"/>
</dbReference>
<dbReference type="AlphaFoldDB" id="A0A2P5YHD7"/>
<accession>A0A2P5YHD7</accession>
<dbReference type="GO" id="GO:0008017">
    <property type="term" value="F:microtubule binding"/>
    <property type="evidence" value="ECO:0007669"/>
    <property type="project" value="TreeGrafter"/>
</dbReference>
<dbReference type="PANTHER" id="PTHR11566">
    <property type="entry name" value="DYNAMIN"/>
    <property type="match status" value="1"/>
</dbReference>
<dbReference type="InterPro" id="IPR022812">
    <property type="entry name" value="Dynamin"/>
</dbReference>
<evidence type="ECO:0000313" key="3">
    <source>
        <dbReference type="Proteomes" id="UP000239757"/>
    </source>
</evidence>
<name>A0A2P5YHD7_GOSBA</name>
<evidence type="ECO:0000259" key="1">
    <source>
        <dbReference type="Pfam" id="PF01031"/>
    </source>
</evidence>
<sequence>MNIGLGYVCVRNRIGDESYKEARKEEARLFETNVHFSCIDKSIVGVHVLAQKLVQIQANQIAKGLPEIVKNISAKLDTNVSDLEKMPKAITSIADATQAMMWIIQSAKESLKKLLWRGNIPSYLTKKSRDDIVYTYQIHRKGLGLHRRCGDFCFDAPLRNVLSTQGIRERSRSQPCSKAEGESINSVKEIVEMEKLTGYTCNPDYMREWNKLMNQQDHFINQITRTDNVFPLRCETEDLQGFEEIQGLWEIQGFREIQVEHLRQHSNVSILQQAFDLKMRMLMGPDGHGIEKILVESPAIVAKREKLQKSIKVLKESKDSVAKIMDRIFVYDAYLV</sequence>
<dbReference type="PANTHER" id="PTHR11566:SF173">
    <property type="entry name" value="DYNAMIN-RELATED PROTEIN 4C"/>
    <property type="match status" value="1"/>
</dbReference>
<dbReference type="Gene3D" id="3.40.50.300">
    <property type="entry name" value="P-loop containing nucleotide triphosphate hydrolases"/>
    <property type="match status" value="1"/>
</dbReference>
<dbReference type="Pfam" id="PF01031">
    <property type="entry name" value="Dynamin_M"/>
    <property type="match status" value="1"/>
</dbReference>
<organism evidence="2 3">
    <name type="scientific">Gossypium barbadense</name>
    <name type="common">Sea Island cotton</name>
    <name type="synonym">Hibiscus barbadensis</name>
    <dbReference type="NCBI Taxonomy" id="3634"/>
    <lineage>
        <taxon>Eukaryota</taxon>
        <taxon>Viridiplantae</taxon>
        <taxon>Streptophyta</taxon>
        <taxon>Embryophyta</taxon>
        <taxon>Tracheophyta</taxon>
        <taxon>Spermatophyta</taxon>
        <taxon>Magnoliopsida</taxon>
        <taxon>eudicotyledons</taxon>
        <taxon>Gunneridae</taxon>
        <taxon>Pentapetalae</taxon>
        <taxon>rosids</taxon>
        <taxon>malvids</taxon>
        <taxon>Malvales</taxon>
        <taxon>Malvaceae</taxon>
        <taxon>Malvoideae</taxon>
        <taxon>Gossypium</taxon>
    </lineage>
</organism>
<dbReference type="GO" id="GO:0005874">
    <property type="term" value="C:microtubule"/>
    <property type="evidence" value="ECO:0007669"/>
    <property type="project" value="TreeGrafter"/>
</dbReference>
<dbReference type="EMBL" id="KZ663200">
    <property type="protein sequence ID" value="PPS14993.1"/>
    <property type="molecule type" value="Genomic_DNA"/>
</dbReference>
<gene>
    <name evidence="2" type="ORF">GOBAR_AA05589</name>
</gene>
<dbReference type="GO" id="GO:0016020">
    <property type="term" value="C:membrane"/>
    <property type="evidence" value="ECO:0007669"/>
    <property type="project" value="TreeGrafter"/>
</dbReference>
<dbReference type="GO" id="GO:0003924">
    <property type="term" value="F:GTPase activity"/>
    <property type="evidence" value="ECO:0007669"/>
    <property type="project" value="TreeGrafter"/>
</dbReference>
<dbReference type="OrthoDB" id="968279at2759"/>